<keyword evidence="2" id="KW-1185">Reference proteome</keyword>
<gene>
    <name evidence="1" type="ORF">SAMN05421759_104311</name>
</gene>
<accession>A0A1N7MGM1</accession>
<sequence length="106" mass="11609">MHLANNSEAASHALPPRLDCETAALVRGFLRPIFERAQTWADLVAALSARGYDLVFREGRLVILSHDDGRPLCTGRDLGEPLADLAARFGRLQLKTGRDGRSGWIA</sequence>
<dbReference type="RefSeq" id="WP_076447842.1">
    <property type="nucleotide sequence ID" value="NZ_FTOQ01000004.1"/>
</dbReference>
<dbReference type="OrthoDB" id="7866873at2"/>
<dbReference type="Proteomes" id="UP000186684">
    <property type="component" value="Unassembled WGS sequence"/>
</dbReference>
<organism evidence="1 2">
    <name type="scientific">Roseivivax lentus</name>
    <dbReference type="NCBI Taxonomy" id="633194"/>
    <lineage>
        <taxon>Bacteria</taxon>
        <taxon>Pseudomonadati</taxon>
        <taxon>Pseudomonadota</taxon>
        <taxon>Alphaproteobacteria</taxon>
        <taxon>Rhodobacterales</taxon>
        <taxon>Roseobacteraceae</taxon>
        <taxon>Roseivivax</taxon>
    </lineage>
</organism>
<name>A0A1N7MGM1_9RHOB</name>
<evidence type="ECO:0000313" key="2">
    <source>
        <dbReference type="Proteomes" id="UP000186684"/>
    </source>
</evidence>
<evidence type="ECO:0000313" key="1">
    <source>
        <dbReference type="EMBL" id="SIS85296.1"/>
    </source>
</evidence>
<dbReference type="EMBL" id="FTOQ01000004">
    <property type="protein sequence ID" value="SIS85296.1"/>
    <property type="molecule type" value="Genomic_DNA"/>
</dbReference>
<reference evidence="2" key="1">
    <citation type="submission" date="2017-01" db="EMBL/GenBank/DDBJ databases">
        <authorList>
            <person name="Varghese N."/>
            <person name="Submissions S."/>
        </authorList>
    </citation>
    <scope>NUCLEOTIDE SEQUENCE [LARGE SCALE GENOMIC DNA]</scope>
    <source>
        <strain evidence="2">DSM 29430</strain>
    </source>
</reference>
<dbReference type="AlphaFoldDB" id="A0A1N7MGM1"/>
<protein>
    <submittedName>
        <fullName evidence="1">Uncharacterized protein</fullName>
    </submittedName>
</protein>
<proteinExistence type="predicted"/>